<sequence>MTAPEHESPAVESYVRLKALEMHLKAHGFVTHHVAGGLVVRNTTSTARSCCGPKGVSADTITCRPHEDDESRYWFFTSWQQPIAESERITDALVTIKGYLGAPD</sequence>
<dbReference type="RefSeq" id="WP_141971855.1">
    <property type="nucleotide sequence ID" value="NZ_VFPO01000001.1"/>
</dbReference>
<reference evidence="1 2" key="1">
    <citation type="submission" date="2019-06" db="EMBL/GenBank/DDBJ databases">
        <title>Sequencing the genomes of 1000 actinobacteria strains.</title>
        <authorList>
            <person name="Klenk H.-P."/>
        </authorList>
    </citation>
    <scope>NUCLEOTIDE SEQUENCE [LARGE SCALE GENOMIC DNA]</scope>
    <source>
        <strain evidence="1 2">DSM 45043</strain>
    </source>
</reference>
<evidence type="ECO:0000313" key="1">
    <source>
        <dbReference type="EMBL" id="TQM70773.1"/>
    </source>
</evidence>
<dbReference type="AlphaFoldDB" id="A0A543IJM0"/>
<accession>A0A543IJM0</accession>
<gene>
    <name evidence="1" type="ORF">FHX41_4509</name>
</gene>
<name>A0A543IJM0_9ACTN</name>
<keyword evidence="2" id="KW-1185">Reference proteome</keyword>
<evidence type="ECO:0000313" key="2">
    <source>
        <dbReference type="Proteomes" id="UP000316706"/>
    </source>
</evidence>
<dbReference type="Proteomes" id="UP000316706">
    <property type="component" value="Unassembled WGS sequence"/>
</dbReference>
<dbReference type="EMBL" id="VFPO01000001">
    <property type="protein sequence ID" value="TQM70773.1"/>
    <property type="molecule type" value="Genomic_DNA"/>
</dbReference>
<proteinExistence type="predicted"/>
<dbReference type="OrthoDB" id="3478678at2"/>
<comment type="caution">
    <text evidence="1">The sequence shown here is derived from an EMBL/GenBank/DDBJ whole genome shotgun (WGS) entry which is preliminary data.</text>
</comment>
<protein>
    <submittedName>
        <fullName evidence="1">Uncharacterized protein</fullName>
    </submittedName>
</protein>
<organism evidence="1 2">
    <name type="scientific">Actinomadura hallensis</name>
    <dbReference type="NCBI Taxonomy" id="337895"/>
    <lineage>
        <taxon>Bacteria</taxon>
        <taxon>Bacillati</taxon>
        <taxon>Actinomycetota</taxon>
        <taxon>Actinomycetes</taxon>
        <taxon>Streptosporangiales</taxon>
        <taxon>Thermomonosporaceae</taxon>
        <taxon>Actinomadura</taxon>
    </lineage>
</organism>